<organism evidence="1">
    <name type="scientific">marine metagenome</name>
    <dbReference type="NCBI Taxonomy" id="408172"/>
    <lineage>
        <taxon>unclassified sequences</taxon>
        <taxon>metagenomes</taxon>
        <taxon>ecological metagenomes</taxon>
    </lineage>
</organism>
<proteinExistence type="predicted"/>
<dbReference type="CDD" id="cd00165">
    <property type="entry name" value="S4"/>
    <property type="match status" value="1"/>
</dbReference>
<dbReference type="PROSITE" id="PS50889">
    <property type="entry name" value="S4"/>
    <property type="match status" value="1"/>
</dbReference>
<name>A0A382AU11_9ZZZZ</name>
<dbReference type="SUPFAM" id="SSF55174">
    <property type="entry name" value="Alpha-L RNA-binding motif"/>
    <property type="match status" value="1"/>
</dbReference>
<feature type="non-terminal residue" evidence="1">
    <location>
        <position position="376"/>
    </location>
</feature>
<dbReference type="AlphaFoldDB" id="A0A382AU11"/>
<evidence type="ECO:0000313" key="1">
    <source>
        <dbReference type="EMBL" id="SVB04949.1"/>
    </source>
</evidence>
<gene>
    <name evidence="1" type="ORF">METZ01_LOCUS157803</name>
</gene>
<protein>
    <submittedName>
        <fullName evidence="1">Uncharacterized protein</fullName>
    </submittedName>
</protein>
<accession>A0A382AU11</accession>
<dbReference type="Gene3D" id="3.40.390.10">
    <property type="entry name" value="Collagenase (Catalytic Domain)"/>
    <property type="match status" value="1"/>
</dbReference>
<sequence length="376" mass="43839">MKKSLLTLLALSTCLSVQATYQVNSLTEAQAREYKLDTGFYKKATEVQDILIVTSEKVADLAHHETAYQFDMLMRNIKPQIAEAIRKKRVLCLLIGHNEFTSQLPQFTTNKKGEELDFYNWRQRGFLTRIGSRPTVVFAEEDVMEYDGGMKLESILIHEFGHVVHGAGFDEALQKRLTKTFENVAETNIWNDGRAAQRYRRIKSDDPVSLLEALKKSFPDESPNLIRKCLNNGDILVNGKKTNAKVKVSKDDKVLIIFSGPKRCYASRNRSEYWAEIYQCWYNTNRTMDHDHNHIHTREQLIKYDPMGAKLCEDVLGKPQWRFVSPRLRAGKEHLKNYDPVKSPKVEDLPHIKKAANDYYDKYWKVFWQRLYDKHE</sequence>
<dbReference type="InterPro" id="IPR024079">
    <property type="entry name" value="MetalloPept_cat_dom_sf"/>
</dbReference>
<reference evidence="1" key="1">
    <citation type="submission" date="2018-05" db="EMBL/GenBank/DDBJ databases">
        <authorList>
            <person name="Lanie J.A."/>
            <person name="Ng W.-L."/>
            <person name="Kazmierczak K.M."/>
            <person name="Andrzejewski T.M."/>
            <person name="Davidsen T.M."/>
            <person name="Wayne K.J."/>
            <person name="Tettelin H."/>
            <person name="Glass J.I."/>
            <person name="Rusch D."/>
            <person name="Podicherti R."/>
            <person name="Tsui H.-C.T."/>
            <person name="Winkler M.E."/>
        </authorList>
    </citation>
    <scope>NUCLEOTIDE SEQUENCE</scope>
</reference>
<dbReference type="GO" id="GO:0008237">
    <property type="term" value="F:metallopeptidase activity"/>
    <property type="evidence" value="ECO:0007669"/>
    <property type="project" value="InterPro"/>
</dbReference>
<dbReference type="EMBL" id="UINC01026814">
    <property type="protein sequence ID" value="SVB04949.1"/>
    <property type="molecule type" value="Genomic_DNA"/>
</dbReference>